<dbReference type="OrthoDB" id="8477685at2"/>
<feature type="region of interest" description="Disordered" evidence="2">
    <location>
        <begin position="657"/>
        <end position="884"/>
    </location>
</feature>
<feature type="coiled-coil region" evidence="1">
    <location>
        <begin position="589"/>
        <end position="628"/>
    </location>
</feature>
<organism evidence="4 5">
    <name type="scientific">Lichenibacterium minor</name>
    <dbReference type="NCBI Taxonomy" id="2316528"/>
    <lineage>
        <taxon>Bacteria</taxon>
        <taxon>Pseudomonadati</taxon>
        <taxon>Pseudomonadota</taxon>
        <taxon>Alphaproteobacteria</taxon>
        <taxon>Hyphomicrobiales</taxon>
        <taxon>Lichenihabitantaceae</taxon>
        <taxon>Lichenibacterium</taxon>
    </lineage>
</organism>
<proteinExistence type="predicted"/>
<keyword evidence="3" id="KW-0812">Transmembrane</keyword>
<accession>A0A4Q2UAM3</accession>
<dbReference type="Proteomes" id="UP000290759">
    <property type="component" value="Unassembled WGS sequence"/>
</dbReference>
<feature type="compositionally biased region" description="Gly residues" evidence="2">
    <location>
        <begin position="708"/>
        <end position="738"/>
    </location>
</feature>
<name>A0A4Q2UAM3_9HYPH</name>
<dbReference type="InterPro" id="IPR012683">
    <property type="entry name" value="CHP02302_TM"/>
</dbReference>
<sequence length="913" mass="95618">MAVADADARRGTLDRLLARARAVLVFERLWPAVVGVLALAALFLAVSWSGLWTVLPRALRPVGVLLFAVAFGAVVRDAVRRRLPGRRDALARLDRDSGVPHRPISSAEDALADPQADATTRALWALHRRRLDAALGAVRVRAPSPRMVERDRYALRAGALLLAAASAFAAGPDRGGRLAAAFDWFGAGTPAAGFRLDGWIDPPAYTGRPPVVLSGAGAAPASADGRTAPVSAPAGSVVVVRAAGEGRVEVAADGGVTPAPAGEAGPGPTPAPAAQPASPPPAASAERRFLLGGDGRVTVTRDGATVAAYDLRAVPDLPPTVALDGAPVRNGHGSLTLRYAIGDDYGVVSAEALLSAPIVNGKPVTGRTLVPPPKVPLALPAAPRGLGKGETTADLADSPWAGATVTMVLTAHDEGGNTGRSAPSSLVLPARGFGQPLARALVEQRRDLVLDPDHHEAVDTALDALTLAPDVFATPPAVFLGLRTAKTRLDAARTDEDLIGVADLLWAMALQIEEGDLSKTEADLKALQGELKDALARNAPPEEVKRLTDALRRQLDKYLAEMARKADPAQRADRRDPDARTRTITPDQLQKMIDRMEQAAKDGDTAEAQRMLDQLRGVLDNLKTAKRRSGAQAQAQRQMNGAMRDLDAMARDQQALRDDTFKKGREDRKAQGDPNDDEDAQAEDGGDQPEGRPGDDGQPTDGAQSQQDGGGQDGGQQGGRMPGGQGQKGAAGSGGKQGQGADLQGRQGALRQKLGQVQKQMRDLGLEGEKGFDDAARSMKQAEEALGKGQGGNDEAVGAQGRALSQLKQGLQGIEKQMAQGGQGQGQAQQDAEDGQGEDGGTGGPNGQQTDPLGRQMHPQRGPLQGNGNGETPLPGGSGARARQVLDELRRRLGDPSRPQVEQDYLERLLRRY</sequence>
<keyword evidence="3" id="KW-1133">Transmembrane helix</keyword>
<evidence type="ECO:0000256" key="2">
    <source>
        <dbReference type="SAM" id="MobiDB-lite"/>
    </source>
</evidence>
<feature type="compositionally biased region" description="Pro residues" evidence="2">
    <location>
        <begin position="267"/>
        <end position="282"/>
    </location>
</feature>
<dbReference type="AlphaFoldDB" id="A0A4Q2UAM3"/>
<keyword evidence="1" id="KW-0175">Coiled coil</keyword>
<comment type="caution">
    <text evidence="4">The sequence shown here is derived from an EMBL/GenBank/DDBJ whole genome shotgun (WGS) entry which is preliminary data.</text>
</comment>
<dbReference type="EMBL" id="QYBB01000008">
    <property type="protein sequence ID" value="RYC32241.1"/>
    <property type="molecule type" value="Genomic_DNA"/>
</dbReference>
<evidence type="ECO:0000313" key="4">
    <source>
        <dbReference type="EMBL" id="RYC32241.1"/>
    </source>
</evidence>
<evidence type="ECO:0000256" key="1">
    <source>
        <dbReference type="SAM" id="Coils"/>
    </source>
</evidence>
<gene>
    <name evidence="4" type="ORF">D3273_09420</name>
</gene>
<feature type="compositionally biased region" description="Low complexity" evidence="2">
    <location>
        <begin position="252"/>
        <end position="263"/>
    </location>
</feature>
<keyword evidence="5" id="KW-1185">Reference proteome</keyword>
<evidence type="ECO:0000256" key="3">
    <source>
        <dbReference type="SAM" id="Phobius"/>
    </source>
</evidence>
<reference evidence="4 5" key="1">
    <citation type="submission" date="2018-12" db="EMBL/GenBank/DDBJ databases">
        <authorList>
            <person name="Grouzdev D.S."/>
            <person name="Krutkina M.S."/>
        </authorList>
    </citation>
    <scope>NUCLEOTIDE SEQUENCE [LARGE SCALE GENOMIC DNA]</scope>
    <source>
        <strain evidence="4 5">RmlP026</strain>
    </source>
</reference>
<feature type="compositionally biased region" description="Basic and acidic residues" evidence="2">
    <location>
        <begin position="760"/>
        <end position="786"/>
    </location>
</feature>
<feature type="transmembrane region" description="Helical" evidence="3">
    <location>
        <begin position="29"/>
        <end position="52"/>
    </location>
</feature>
<feature type="compositionally biased region" description="Basic and acidic residues" evidence="2">
    <location>
        <begin position="563"/>
        <end position="581"/>
    </location>
</feature>
<feature type="transmembrane region" description="Helical" evidence="3">
    <location>
        <begin position="58"/>
        <end position="79"/>
    </location>
</feature>
<reference evidence="4 5" key="2">
    <citation type="submission" date="2019-02" db="EMBL/GenBank/DDBJ databases">
        <title>'Lichenibacterium ramalinii' gen. nov. sp. nov., 'Lichenibacterium minor' gen. nov. sp. nov.</title>
        <authorList>
            <person name="Pankratov T."/>
        </authorList>
    </citation>
    <scope>NUCLEOTIDE SEQUENCE [LARGE SCALE GENOMIC DNA]</scope>
    <source>
        <strain evidence="4 5">RmlP026</strain>
    </source>
</reference>
<feature type="transmembrane region" description="Helical" evidence="3">
    <location>
        <begin position="153"/>
        <end position="171"/>
    </location>
</feature>
<protein>
    <submittedName>
        <fullName evidence="4">TIGR02302 family protein</fullName>
    </submittedName>
</protein>
<feature type="compositionally biased region" description="Acidic residues" evidence="2">
    <location>
        <begin position="674"/>
        <end position="687"/>
    </location>
</feature>
<evidence type="ECO:0000313" key="5">
    <source>
        <dbReference type="Proteomes" id="UP000290759"/>
    </source>
</evidence>
<dbReference type="NCBIfam" id="TIGR02302">
    <property type="entry name" value="aProt_lowcomp"/>
    <property type="match status" value="1"/>
</dbReference>
<feature type="region of interest" description="Disordered" evidence="2">
    <location>
        <begin position="252"/>
        <end position="285"/>
    </location>
</feature>
<feature type="compositionally biased region" description="Basic and acidic residues" evidence="2">
    <location>
        <begin position="657"/>
        <end position="671"/>
    </location>
</feature>
<dbReference type="Pfam" id="PF13779">
    <property type="entry name" value="DUF4175"/>
    <property type="match status" value="1"/>
</dbReference>
<feature type="region of interest" description="Disordered" evidence="2">
    <location>
        <begin position="563"/>
        <end position="586"/>
    </location>
</feature>
<keyword evidence="3" id="KW-0472">Membrane</keyword>
<feature type="coiled-coil region" evidence="1">
    <location>
        <begin position="510"/>
        <end position="537"/>
    </location>
</feature>